<organism evidence="1 2">
    <name type="scientific">Miniphocaeibacter halophilus</name>
    <dbReference type="NCBI Taxonomy" id="2931922"/>
    <lineage>
        <taxon>Bacteria</taxon>
        <taxon>Bacillati</taxon>
        <taxon>Bacillota</taxon>
        <taxon>Tissierellia</taxon>
        <taxon>Tissierellales</taxon>
        <taxon>Peptoniphilaceae</taxon>
        <taxon>Miniphocaeibacter</taxon>
    </lineage>
</organism>
<proteinExistence type="predicted"/>
<accession>A0AC61MU13</accession>
<evidence type="ECO:0000313" key="1">
    <source>
        <dbReference type="EMBL" id="QQK09062.1"/>
    </source>
</evidence>
<name>A0AC61MU13_9FIRM</name>
<keyword evidence="2" id="KW-1185">Reference proteome</keyword>
<gene>
    <name evidence="1" type="ORF">JFY71_02140</name>
</gene>
<keyword evidence="1" id="KW-0808">Transferase</keyword>
<dbReference type="EMBL" id="CP066744">
    <property type="protein sequence ID" value="QQK09062.1"/>
    <property type="molecule type" value="Genomic_DNA"/>
</dbReference>
<protein>
    <submittedName>
        <fullName evidence="1">Aminotransferase class IV</fullName>
    </submittedName>
</protein>
<sequence length="114" mass="13311">MKTSNYLTNKINLLEVKKEGYDECIFLNSKGYVTEGSYTNIFFEKDGYFYTPKISDGILPGIMREKIIEKINKNGKKVVEKSISREFYKTCTGIYLTNSLMGFLKIKQFEERVF</sequence>
<dbReference type="Proteomes" id="UP000595814">
    <property type="component" value="Chromosome"/>
</dbReference>
<evidence type="ECO:0000313" key="2">
    <source>
        <dbReference type="Proteomes" id="UP000595814"/>
    </source>
</evidence>
<reference evidence="1 2" key="1">
    <citation type="journal article" date="2022" name="Int. J. Syst. Evol. Microbiol.">
        <title>Miniphocaeibacter halophilus sp. nov., an ammonium-tolerant acetate-producing bacterium isolated from a biogas system.</title>
        <authorList>
            <person name="Schnurer A."/>
            <person name="Singh A."/>
            <person name="Bi S."/>
            <person name="Qiao W."/>
            <person name="Westerholm M."/>
        </authorList>
    </citation>
    <scope>NUCLEOTIDE SEQUENCE [LARGE SCALE GENOMIC DNA]</scope>
    <source>
        <strain evidence="1 2">AMB_01</strain>
    </source>
</reference>
<keyword evidence="1" id="KW-0032">Aminotransferase</keyword>